<dbReference type="PROSITE" id="PS50011">
    <property type="entry name" value="PROTEIN_KINASE_DOM"/>
    <property type="match status" value="1"/>
</dbReference>
<evidence type="ECO:0000256" key="7">
    <source>
        <dbReference type="SAM" id="Phobius"/>
    </source>
</evidence>
<feature type="domain" description="Protein kinase" evidence="8">
    <location>
        <begin position="491"/>
        <end position="743"/>
    </location>
</feature>
<dbReference type="OrthoDB" id="449424at2759"/>
<dbReference type="Gene3D" id="1.25.40.10">
    <property type="entry name" value="Tetratricopeptide repeat domain"/>
    <property type="match status" value="1"/>
</dbReference>
<dbReference type="PROSITE" id="PS51375">
    <property type="entry name" value="PPR"/>
    <property type="match status" value="1"/>
</dbReference>
<dbReference type="PANTHER" id="PTHR24346:SF30">
    <property type="entry name" value="MATERNAL EMBRYONIC LEUCINE ZIPPER KINASE"/>
    <property type="match status" value="1"/>
</dbReference>
<sequence length="764" mass="83833">MLLEQGNASQGGLRNECRFGVQVTADVLAYNALLGAFASEADFESAFKLIKDMESGTLRDVAPDASSYAAVANAACACSSSRRQRHYFMGVAEELVDQSREAMVEVDAAAYQRLLRHSARQGDAERVGRLLRRMSCLEASPRPSALLEALQACSTAPFVGFAHNLATSKGACAERTAFLLARPLAELGDWRGVQRLLGRSQDSATAAGAILQLMALAEAVPRKRRLSMEAAADFMRAGGRLSAEYSDCRDVSLGSLSAAAVLLRRSLGGRTVPGRRRGAAAEEKRRSEDRGRPSPQQKYRESAEERGLAAAARLAAAVAAATSNCQGPQAPPGPGDRFRLRRHSAIGCCRTAPGQPTPAVRQAWKSEKEEKELKELEKRERDRAPARERCEARPRVAPGEVAPRAFETSPRPRLTRAQSARRPTRPSAPERARSADPRRRQEGGFVPERREACAVASQTFPLPLACSMRLHGEARGTSSQQQLLPWLDVGYSVAKFLGRGASASVWEAVRSDNEQRVAVKVFDQGQRDKRQAHREMKVLSRVRHPRIVEAFEVIETPRYAQLVCELVDGESLRAFSHRQPCHKLSEQAARHYYRQVVEGVSVCHDRLVAHRDLKLENVLLDKGREGVKIIDFGFAAHVPSKETKLKAFCGTPSYMAPEIIRGEGYSGFAADVWALGVVLFALLSGTLPFSAKTEMQLYARIRRGTFSFPDCLGEAQKRLIRGVMRKDAAVRPSASALLQHAWVAGRDADADPGRDVWHMNSQKG</sequence>
<keyword evidence="2 5" id="KW-0547">Nucleotide-binding</keyword>
<evidence type="ECO:0000256" key="6">
    <source>
        <dbReference type="SAM" id="MobiDB-lite"/>
    </source>
</evidence>
<dbReference type="Gene3D" id="1.10.510.10">
    <property type="entry name" value="Transferase(Phosphotransferase) domain 1"/>
    <property type="match status" value="1"/>
</dbReference>
<dbReference type="InterPro" id="IPR011009">
    <property type="entry name" value="Kinase-like_dom_sf"/>
</dbReference>
<feature type="transmembrane region" description="Helical" evidence="7">
    <location>
        <begin position="672"/>
        <end position="691"/>
    </location>
</feature>
<keyword evidence="7" id="KW-1133">Transmembrane helix</keyword>
<dbReference type="InterPro" id="IPR008271">
    <property type="entry name" value="Ser/Thr_kinase_AS"/>
</dbReference>
<dbReference type="InterPro" id="IPR011990">
    <property type="entry name" value="TPR-like_helical_dom_sf"/>
</dbReference>
<dbReference type="InterPro" id="IPR017441">
    <property type="entry name" value="Protein_kinase_ATP_BS"/>
</dbReference>
<evidence type="ECO:0000313" key="10">
    <source>
        <dbReference type="Proteomes" id="UP000649617"/>
    </source>
</evidence>
<name>A0A812XN52_SYMPI</name>
<comment type="caution">
    <text evidence="9">The sequence shown here is derived from an EMBL/GenBank/DDBJ whole genome shotgun (WGS) entry which is preliminary data.</text>
</comment>
<dbReference type="FunFam" id="1.10.510.10:FF:000571">
    <property type="entry name" value="Maternal embryonic leucine zipper kinase"/>
    <property type="match status" value="1"/>
</dbReference>
<dbReference type="InterPro" id="IPR000719">
    <property type="entry name" value="Prot_kinase_dom"/>
</dbReference>
<feature type="compositionally biased region" description="Basic and acidic residues" evidence="6">
    <location>
        <begin position="428"/>
        <end position="447"/>
    </location>
</feature>
<keyword evidence="7" id="KW-0812">Transmembrane</keyword>
<keyword evidence="7" id="KW-0472">Membrane</keyword>
<dbReference type="Proteomes" id="UP000649617">
    <property type="component" value="Unassembled WGS sequence"/>
</dbReference>
<keyword evidence="10" id="KW-1185">Reference proteome</keyword>
<feature type="compositionally biased region" description="Basic and acidic residues" evidence="6">
    <location>
        <begin position="364"/>
        <end position="394"/>
    </location>
</feature>
<dbReference type="SMART" id="SM00220">
    <property type="entry name" value="S_TKc"/>
    <property type="match status" value="1"/>
</dbReference>
<proteinExistence type="predicted"/>
<dbReference type="PANTHER" id="PTHR24346">
    <property type="entry name" value="MAP/MICROTUBULE AFFINITY-REGULATING KINASE"/>
    <property type="match status" value="1"/>
</dbReference>
<accession>A0A812XN52</accession>
<evidence type="ECO:0000256" key="1">
    <source>
        <dbReference type="ARBA" id="ARBA00011245"/>
    </source>
</evidence>
<dbReference type="GO" id="GO:0035556">
    <property type="term" value="P:intracellular signal transduction"/>
    <property type="evidence" value="ECO:0007669"/>
    <property type="project" value="TreeGrafter"/>
</dbReference>
<dbReference type="SUPFAM" id="SSF56112">
    <property type="entry name" value="Protein kinase-like (PK-like)"/>
    <property type="match status" value="1"/>
</dbReference>
<dbReference type="PROSITE" id="PS00108">
    <property type="entry name" value="PROTEIN_KINASE_ST"/>
    <property type="match status" value="1"/>
</dbReference>
<comment type="subunit">
    <text evidence="1">Monomer.</text>
</comment>
<evidence type="ECO:0000313" key="9">
    <source>
        <dbReference type="EMBL" id="CAE7732185.1"/>
    </source>
</evidence>
<evidence type="ECO:0000256" key="2">
    <source>
        <dbReference type="ARBA" id="ARBA00022741"/>
    </source>
</evidence>
<feature type="repeat" description="PPR" evidence="4">
    <location>
        <begin position="26"/>
        <end position="60"/>
    </location>
</feature>
<gene>
    <name evidence="9" type="primary">CIPK10</name>
    <name evidence="9" type="ORF">SPIL2461_LOCUS21023</name>
</gene>
<dbReference type="InterPro" id="IPR002885">
    <property type="entry name" value="PPR_rpt"/>
</dbReference>
<evidence type="ECO:0000256" key="4">
    <source>
        <dbReference type="PROSITE-ProRule" id="PRU00708"/>
    </source>
</evidence>
<feature type="compositionally biased region" description="Basic and acidic residues" evidence="6">
    <location>
        <begin position="279"/>
        <end position="306"/>
    </location>
</feature>
<dbReference type="PROSITE" id="PS00107">
    <property type="entry name" value="PROTEIN_KINASE_ATP"/>
    <property type="match status" value="1"/>
</dbReference>
<dbReference type="GO" id="GO:0005524">
    <property type="term" value="F:ATP binding"/>
    <property type="evidence" value="ECO:0007669"/>
    <property type="project" value="UniProtKB-UniRule"/>
</dbReference>
<protein>
    <submittedName>
        <fullName evidence="9">CIPK10 protein</fullName>
    </submittedName>
</protein>
<dbReference type="AlphaFoldDB" id="A0A812XN52"/>
<feature type="binding site" evidence="5">
    <location>
        <position position="520"/>
    </location>
    <ligand>
        <name>ATP</name>
        <dbReference type="ChEBI" id="CHEBI:30616"/>
    </ligand>
</feature>
<organism evidence="9 10">
    <name type="scientific">Symbiodinium pilosum</name>
    <name type="common">Dinoflagellate</name>
    <dbReference type="NCBI Taxonomy" id="2952"/>
    <lineage>
        <taxon>Eukaryota</taxon>
        <taxon>Sar</taxon>
        <taxon>Alveolata</taxon>
        <taxon>Dinophyceae</taxon>
        <taxon>Suessiales</taxon>
        <taxon>Symbiodiniaceae</taxon>
        <taxon>Symbiodinium</taxon>
    </lineage>
</organism>
<dbReference type="EMBL" id="CAJNIZ010045859">
    <property type="protein sequence ID" value="CAE7732185.1"/>
    <property type="molecule type" value="Genomic_DNA"/>
</dbReference>
<feature type="region of interest" description="Disordered" evidence="6">
    <location>
        <begin position="347"/>
        <end position="447"/>
    </location>
</feature>
<evidence type="ECO:0000256" key="3">
    <source>
        <dbReference type="ARBA" id="ARBA00022840"/>
    </source>
</evidence>
<keyword evidence="3 5" id="KW-0067">ATP-binding</keyword>
<dbReference type="Pfam" id="PF00069">
    <property type="entry name" value="Pkinase"/>
    <property type="match status" value="1"/>
</dbReference>
<dbReference type="GO" id="GO:0005737">
    <property type="term" value="C:cytoplasm"/>
    <property type="evidence" value="ECO:0007669"/>
    <property type="project" value="TreeGrafter"/>
</dbReference>
<feature type="region of interest" description="Disordered" evidence="6">
    <location>
        <begin position="272"/>
        <end position="306"/>
    </location>
</feature>
<dbReference type="GO" id="GO:0004674">
    <property type="term" value="F:protein serine/threonine kinase activity"/>
    <property type="evidence" value="ECO:0007669"/>
    <property type="project" value="TreeGrafter"/>
</dbReference>
<evidence type="ECO:0000259" key="8">
    <source>
        <dbReference type="PROSITE" id="PS50011"/>
    </source>
</evidence>
<evidence type="ECO:0000256" key="5">
    <source>
        <dbReference type="PROSITE-ProRule" id="PRU10141"/>
    </source>
</evidence>
<reference evidence="9" key="1">
    <citation type="submission" date="2021-02" db="EMBL/GenBank/DDBJ databases">
        <authorList>
            <person name="Dougan E. K."/>
            <person name="Rhodes N."/>
            <person name="Thang M."/>
            <person name="Chan C."/>
        </authorList>
    </citation>
    <scope>NUCLEOTIDE SEQUENCE</scope>
</reference>